<dbReference type="InterPro" id="IPR009339">
    <property type="entry name" value="DUF998"/>
</dbReference>
<feature type="transmembrane region" description="Helical" evidence="1">
    <location>
        <begin position="119"/>
        <end position="137"/>
    </location>
</feature>
<keyword evidence="1" id="KW-0472">Membrane</keyword>
<name>A0ABU7LFN5_9NOCA</name>
<comment type="caution">
    <text evidence="2">The sequence shown here is derived from an EMBL/GenBank/DDBJ whole genome shotgun (WGS) entry which is preliminary data.</text>
</comment>
<protein>
    <submittedName>
        <fullName evidence="2">DUF998 domain-containing protein</fullName>
    </submittedName>
</protein>
<keyword evidence="1" id="KW-1133">Transmembrane helix</keyword>
<evidence type="ECO:0000313" key="3">
    <source>
        <dbReference type="Proteomes" id="UP001336020"/>
    </source>
</evidence>
<dbReference type="RefSeq" id="WP_330134955.1">
    <property type="nucleotide sequence ID" value="NZ_JAUTXY010000009.1"/>
</dbReference>
<keyword evidence="1" id="KW-0812">Transmembrane</keyword>
<feature type="transmembrane region" description="Helical" evidence="1">
    <location>
        <begin position="71"/>
        <end position="89"/>
    </location>
</feature>
<feature type="transmembrane region" description="Helical" evidence="1">
    <location>
        <begin position="174"/>
        <end position="194"/>
    </location>
</feature>
<evidence type="ECO:0000313" key="2">
    <source>
        <dbReference type="EMBL" id="MEE2059742.1"/>
    </source>
</evidence>
<sequence>MTIIGSIALVVFVVVFLVDGWTRPGYHPVRQPVSALALGRRGWIQTTNFIVCGAAVTVGAVGVAATFGSGLLGVAIGVFGVSLMISGLFPMDAMRGYPPGTPDRTPTEYTRRHKIHDHAGAVVFTSLPAAAIVAVLTVPGAGWSWFSGLTAVALTIGFVVFGQAWEDDSRFAGLVQRMVITAGWVWLALLFFHAGT</sequence>
<feature type="transmembrane region" description="Helical" evidence="1">
    <location>
        <begin position="6"/>
        <end position="22"/>
    </location>
</feature>
<feature type="transmembrane region" description="Helical" evidence="1">
    <location>
        <begin position="43"/>
        <end position="65"/>
    </location>
</feature>
<keyword evidence="3" id="KW-1185">Reference proteome</keyword>
<evidence type="ECO:0000256" key="1">
    <source>
        <dbReference type="SAM" id="Phobius"/>
    </source>
</evidence>
<proteinExistence type="predicted"/>
<feature type="transmembrane region" description="Helical" evidence="1">
    <location>
        <begin position="143"/>
        <end position="162"/>
    </location>
</feature>
<organism evidence="2 3">
    <name type="scientific">Rhodococcus artemisiae</name>
    <dbReference type="NCBI Taxonomy" id="714159"/>
    <lineage>
        <taxon>Bacteria</taxon>
        <taxon>Bacillati</taxon>
        <taxon>Actinomycetota</taxon>
        <taxon>Actinomycetes</taxon>
        <taxon>Mycobacteriales</taxon>
        <taxon>Nocardiaceae</taxon>
        <taxon>Rhodococcus</taxon>
    </lineage>
</organism>
<dbReference type="Proteomes" id="UP001336020">
    <property type="component" value="Unassembled WGS sequence"/>
</dbReference>
<dbReference type="Pfam" id="PF06197">
    <property type="entry name" value="DUF998"/>
    <property type="match status" value="1"/>
</dbReference>
<reference evidence="2 3" key="1">
    <citation type="submission" date="2023-07" db="EMBL/GenBank/DDBJ databases">
        <authorList>
            <person name="Girao M."/>
            <person name="Carvalho M.F."/>
        </authorList>
    </citation>
    <scope>NUCLEOTIDE SEQUENCE [LARGE SCALE GENOMIC DNA]</scope>
    <source>
        <strain evidence="2 3">YIM65754</strain>
    </source>
</reference>
<accession>A0ABU7LFN5</accession>
<dbReference type="EMBL" id="JAUTXY010000009">
    <property type="protein sequence ID" value="MEE2059742.1"/>
    <property type="molecule type" value="Genomic_DNA"/>
</dbReference>
<gene>
    <name evidence="2" type="ORF">Q7514_19670</name>
</gene>